<dbReference type="Proteomes" id="UP000681075">
    <property type="component" value="Unassembled WGS sequence"/>
</dbReference>
<evidence type="ECO:0000313" key="8">
    <source>
        <dbReference type="EMBL" id="GIL37862.1"/>
    </source>
</evidence>
<dbReference type="CDD" id="cd00156">
    <property type="entry name" value="REC"/>
    <property type="match status" value="1"/>
</dbReference>
<dbReference type="GO" id="GO:0003677">
    <property type="term" value="F:DNA binding"/>
    <property type="evidence" value="ECO:0007669"/>
    <property type="project" value="UniProtKB-KW"/>
</dbReference>
<organism evidence="8 9">
    <name type="scientific">Roseiterribacter gracilis</name>
    <dbReference type="NCBI Taxonomy" id="2812848"/>
    <lineage>
        <taxon>Bacteria</taxon>
        <taxon>Pseudomonadati</taxon>
        <taxon>Pseudomonadota</taxon>
        <taxon>Alphaproteobacteria</taxon>
        <taxon>Rhodospirillales</taxon>
        <taxon>Roseiterribacteraceae</taxon>
        <taxon>Roseiterribacter</taxon>
    </lineage>
</organism>
<dbReference type="EMBL" id="BOPV01000001">
    <property type="protein sequence ID" value="GIL37862.1"/>
    <property type="molecule type" value="Genomic_DNA"/>
</dbReference>
<feature type="domain" description="Response regulatory" evidence="7">
    <location>
        <begin position="3"/>
        <end position="119"/>
    </location>
</feature>
<evidence type="ECO:0000256" key="1">
    <source>
        <dbReference type="ARBA" id="ARBA00022553"/>
    </source>
</evidence>
<dbReference type="Gene3D" id="3.40.50.2300">
    <property type="match status" value="1"/>
</dbReference>
<dbReference type="InterPro" id="IPR011006">
    <property type="entry name" value="CheY-like_superfamily"/>
</dbReference>
<dbReference type="SMART" id="SM00448">
    <property type="entry name" value="REC"/>
    <property type="match status" value="1"/>
</dbReference>
<proteinExistence type="predicted"/>
<evidence type="ECO:0000256" key="2">
    <source>
        <dbReference type="ARBA" id="ARBA00023012"/>
    </source>
</evidence>
<name>A0A8S8X7R8_9PROT</name>
<keyword evidence="1 6" id="KW-0597">Phosphoprotein</keyword>
<dbReference type="RefSeq" id="WP_420240761.1">
    <property type="nucleotide sequence ID" value="NZ_BOPV01000001.1"/>
</dbReference>
<gene>
    <name evidence="8" type="ORF">TMPK1_00990</name>
</gene>
<keyword evidence="2" id="KW-0902">Two-component regulatory system</keyword>
<evidence type="ECO:0000256" key="3">
    <source>
        <dbReference type="ARBA" id="ARBA00023015"/>
    </source>
</evidence>
<dbReference type="PROSITE" id="PS50110">
    <property type="entry name" value="RESPONSE_REGULATORY"/>
    <property type="match status" value="1"/>
</dbReference>
<dbReference type="GO" id="GO:0000160">
    <property type="term" value="P:phosphorelay signal transduction system"/>
    <property type="evidence" value="ECO:0007669"/>
    <property type="project" value="UniProtKB-KW"/>
</dbReference>
<evidence type="ECO:0000256" key="5">
    <source>
        <dbReference type="ARBA" id="ARBA00023163"/>
    </source>
</evidence>
<dbReference type="InterPro" id="IPR050595">
    <property type="entry name" value="Bact_response_regulator"/>
</dbReference>
<keyword evidence="4" id="KW-0238">DNA-binding</keyword>
<evidence type="ECO:0000259" key="7">
    <source>
        <dbReference type="PROSITE" id="PS50110"/>
    </source>
</evidence>
<dbReference type="PANTHER" id="PTHR44591:SF23">
    <property type="entry name" value="CHEY SUBFAMILY"/>
    <property type="match status" value="1"/>
</dbReference>
<dbReference type="PANTHER" id="PTHR44591">
    <property type="entry name" value="STRESS RESPONSE REGULATOR PROTEIN 1"/>
    <property type="match status" value="1"/>
</dbReference>
<protein>
    <submittedName>
        <fullName evidence="8">Response regulator</fullName>
    </submittedName>
</protein>
<dbReference type="Pfam" id="PF00072">
    <property type="entry name" value="Response_reg"/>
    <property type="match status" value="1"/>
</dbReference>
<evidence type="ECO:0000256" key="6">
    <source>
        <dbReference type="PROSITE-ProRule" id="PRU00169"/>
    </source>
</evidence>
<evidence type="ECO:0000256" key="4">
    <source>
        <dbReference type="ARBA" id="ARBA00023125"/>
    </source>
</evidence>
<keyword evidence="3" id="KW-0805">Transcription regulation</keyword>
<keyword evidence="5" id="KW-0804">Transcription</keyword>
<sequence length="132" mass="14906">MARILIVDDDRHTCELLRHILEAASHEVQTAYDGSDAAQLFRTQTFDLVMTDIYMPERDGFDVMRDVRKQQPNVPIIIFTGQRDLHFDPLKMADRLGADMVMRKPIVRATVLSAVEQVLNGPRPAVENGTTG</sequence>
<evidence type="ECO:0000313" key="9">
    <source>
        <dbReference type="Proteomes" id="UP000681075"/>
    </source>
</evidence>
<comment type="caution">
    <text evidence="8">The sequence shown here is derived from an EMBL/GenBank/DDBJ whole genome shotgun (WGS) entry which is preliminary data.</text>
</comment>
<keyword evidence="9" id="KW-1185">Reference proteome</keyword>
<reference evidence="8" key="1">
    <citation type="submission" date="2021-02" db="EMBL/GenBank/DDBJ databases">
        <title>Genome sequence of Rhodospirillales sp. strain TMPK1 isolated from soil.</title>
        <authorList>
            <person name="Nakai R."/>
            <person name="Kusada H."/>
            <person name="Tamaki H."/>
        </authorList>
    </citation>
    <scope>NUCLEOTIDE SEQUENCE</scope>
    <source>
        <strain evidence="8">TMPK1</strain>
    </source>
</reference>
<accession>A0A8S8X7R8</accession>
<dbReference type="AlphaFoldDB" id="A0A8S8X7R8"/>
<feature type="modified residue" description="4-aspartylphosphate" evidence="6">
    <location>
        <position position="52"/>
    </location>
</feature>
<dbReference type="SUPFAM" id="SSF52172">
    <property type="entry name" value="CheY-like"/>
    <property type="match status" value="1"/>
</dbReference>
<dbReference type="FunFam" id="3.40.50.2300:FF:000001">
    <property type="entry name" value="DNA-binding response regulator PhoB"/>
    <property type="match status" value="1"/>
</dbReference>
<dbReference type="InterPro" id="IPR001789">
    <property type="entry name" value="Sig_transdc_resp-reg_receiver"/>
</dbReference>